<dbReference type="EMBL" id="JABAHZ010000001">
    <property type="protein sequence ID" value="NLR77931.1"/>
    <property type="molecule type" value="Genomic_DNA"/>
</dbReference>
<gene>
    <name evidence="1" type="ORF">HGH91_04805</name>
</gene>
<reference evidence="1 2" key="1">
    <citation type="submission" date="2020-04" db="EMBL/GenBank/DDBJ databases">
        <authorList>
            <person name="Yin C."/>
        </authorList>
    </citation>
    <scope>NUCLEOTIDE SEQUENCE [LARGE SCALE GENOMIC DNA]</scope>
    <source>
        <strain evidence="1 2">Ak56</strain>
    </source>
</reference>
<evidence type="ECO:0000313" key="2">
    <source>
        <dbReference type="Proteomes" id="UP000552864"/>
    </source>
</evidence>
<dbReference type="Proteomes" id="UP000552864">
    <property type="component" value="Unassembled WGS sequence"/>
</dbReference>
<sequence>MEFTKSFKNEIVDADSLIHFDGYYYRSDNNGNGNYIVFYKNGLVGYGCGVNYLRDLSRPNELLQFCSSWGTYSVSSDTIKIRCSGKGTWMVPYDAIELWFLIKDKEHFEMLVYKDICYPDYPGIRTLKFTAVYVPSNKLPTYEDCWLLKEKWFWKNENDWKRFVDNLKKPK</sequence>
<dbReference type="RefSeq" id="WP_168737290.1">
    <property type="nucleotide sequence ID" value="NZ_JABAHZ010000001.1"/>
</dbReference>
<name>A0A847S813_9BACT</name>
<protein>
    <submittedName>
        <fullName evidence="1">Uncharacterized protein</fullName>
    </submittedName>
</protein>
<organism evidence="1 2">
    <name type="scientific">Chitinophaga eiseniae</name>
    <dbReference type="NCBI Taxonomy" id="634771"/>
    <lineage>
        <taxon>Bacteria</taxon>
        <taxon>Pseudomonadati</taxon>
        <taxon>Bacteroidota</taxon>
        <taxon>Chitinophagia</taxon>
        <taxon>Chitinophagales</taxon>
        <taxon>Chitinophagaceae</taxon>
        <taxon>Chitinophaga</taxon>
    </lineage>
</organism>
<comment type="caution">
    <text evidence="1">The sequence shown here is derived from an EMBL/GenBank/DDBJ whole genome shotgun (WGS) entry which is preliminary data.</text>
</comment>
<dbReference type="AlphaFoldDB" id="A0A847S813"/>
<proteinExistence type="predicted"/>
<evidence type="ECO:0000313" key="1">
    <source>
        <dbReference type="EMBL" id="NLR77931.1"/>
    </source>
</evidence>
<accession>A0A847S813</accession>
<keyword evidence="2" id="KW-1185">Reference proteome</keyword>